<gene>
    <name evidence="2" type="ORF">RGLFYP36_00981</name>
</gene>
<dbReference type="PANTHER" id="PTHR13754">
    <property type="entry name" value="METALLO-BETA-LACTAMASE SUPERFAMILY PROTEIN"/>
    <property type="match status" value="1"/>
</dbReference>
<dbReference type="PANTHER" id="PTHR13754:SF13">
    <property type="entry name" value="METALLO-BETA-LACTAMASE SUPERFAMILY PROTEIN (AFU_ORTHOLOGUE AFUA_3G07630)"/>
    <property type="match status" value="1"/>
</dbReference>
<accession>A0A6N3DFN5</accession>
<dbReference type="InterPro" id="IPR041712">
    <property type="entry name" value="DHPS-like_MBL-fold"/>
</dbReference>
<dbReference type="Gene3D" id="3.60.15.10">
    <property type="entry name" value="Ribonuclease Z/Hydroxyacylglutathione hydrolase-like"/>
    <property type="match status" value="1"/>
</dbReference>
<dbReference type="RefSeq" id="WP_379691640.1">
    <property type="nucleotide sequence ID" value="NZ_CACRUU010000075.1"/>
</dbReference>
<evidence type="ECO:0000313" key="2">
    <source>
        <dbReference type="EMBL" id="VYU25581.1"/>
    </source>
</evidence>
<protein>
    <submittedName>
        <fullName evidence="2">Metallo-beta-lactamase superfamily protein</fullName>
    </submittedName>
</protein>
<name>A0A6N3DFN5_MEDGN</name>
<dbReference type="Pfam" id="PF00753">
    <property type="entry name" value="Lactamase_B"/>
    <property type="match status" value="1"/>
</dbReference>
<feature type="domain" description="Metallo-beta-lactamase" evidence="1">
    <location>
        <begin position="20"/>
        <end position="102"/>
    </location>
</feature>
<dbReference type="SUPFAM" id="SSF56281">
    <property type="entry name" value="Metallo-hydrolase/oxidoreductase"/>
    <property type="match status" value="1"/>
</dbReference>
<dbReference type="EMBL" id="CACRUU010000075">
    <property type="protein sequence ID" value="VYU25581.1"/>
    <property type="molecule type" value="Genomic_DNA"/>
</dbReference>
<dbReference type="InterPro" id="IPR052926">
    <property type="entry name" value="Metallo-beta-lactamase_dom"/>
</dbReference>
<reference evidence="2" key="1">
    <citation type="submission" date="2019-11" db="EMBL/GenBank/DDBJ databases">
        <authorList>
            <person name="Feng L."/>
        </authorList>
    </citation>
    <scope>NUCLEOTIDE SEQUENCE</scope>
    <source>
        <strain evidence="2">RgnavusLFYP36</strain>
    </source>
</reference>
<sequence>MRIVPLVENTTKSELKAKHGLSLYIETKLHKILFDLGSDNTLFENAVKRNIDISKVDTVIISHGHFDHGGALKKFLDVNSSANIYVQKEAFEPHYSKTLLLKIPVGIDSKLKSNRQIILLDGDYKIDDELSLFTVSKTNKFYSPANKSLYDEKGKDTFRHEQNLIISEKTGSTYYGMWTCWRC</sequence>
<organism evidence="2">
    <name type="scientific">Mediterraneibacter gnavus</name>
    <name type="common">Ruminococcus gnavus</name>
    <dbReference type="NCBI Taxonomy" id="33038"/>
    <lineage>
        <taxon>Bacteria</taxon>
        <taxon>Bacillati</taxon>
        <taxon>Bacillota</taxon>
        <taxon>Clostridia</taxon>
        <taxon>Lachnospirales</taxon>
        <taxon>Lachnospiraceae</taxon>
        <taxon>Mediterraneibacter</taxon>
    </lineage>
</organism>
<dbReference type="InterPro" id="IPR001279">
    <property type="entry name" value="Metallo-B-lactamas"/>
</dbReference>
<dbReference type="CDD" id="cd07713">
    <property type="entry name" value="DHPS-like_MBL-fold"/>
    <property type="match status" value="1"/>
</dbReference>
<evidence type="ECO:0000259" key="1">
    <source>
        <dbReference type="Pfam" id="PF00753"/>
    </source>
</evidence>
<proteinExistence type="predicted"/>
<dbReference type="InterPro" id="IPR036866">
    <property type="entry name" value="RibonucZ/Hydroxyglut_hydro"/>
</dbReference>
<dbReference type="AlphaFoldDB" id="A0A6N3DFN5"/>
<dbReference type="GO" id="GO:0016740">
    <property type="term" value="F:transferase activity"/>
    <property type="evidence" value="ECO:0007669"/>
    <property type="project" value="TreeGrafter"/>
</dbReference>